<evidence type="ECO:0000259" key="7">
    <source>
        <dbReference type="PROSITE" id="PS50203"/>
    </source>
</evidence>
<dbReference type="Pfam" id="PF00648">
    <property type="entry name" value="Peptidase_C2"/>
    <property type="match status" value="1"/>
</dbReference>
<feature type="active site" evidence="5 6">
    <location>
        <position position="79"/>
    </location>
</feature>
<name>A0A8J4SMW0_9TREM</name>
<dbReference type="SUPFAM" id="SSF49758">
    <property type="entry name" value="Calpain large subunit, middle domain (domain III)"/>
    <property type="match status" value="1"/>
</dbReference>
<dbReference type="PANTHER" id="PTHR10183:SF379">
    <property type="entry name" value="CALPAIN-5"/>
    <property type="match status" value="1"/>
</dbReference>
<keyword evidence="9" id="KW-1185">Reference proteome</keyword>
<dbReference type="InterPro" id="IPR022684">
    <property type="entry name" value="Calpain_cysteine_protease"/>
</dbReference>
<dbReference type="InterPro" id="IPR036213">
    <property type="entry name" value="Calpain_III_sf"/>
</dbReference>
<dbReference type="Gene3D" id="2.60.120.380">
    <property type="match status" value="1"/>
</dbReference>
<gene>
    <name evidence="8" type="ORF">PHET_07550</name>
</gene>
<dbReference type="PANTHER" id="PTHR10183">
    <property type="entry name" value="CALPAIN"/>
    <property type="match status" value="1"/>
</dbReference>
<evidence type="ECO:0000256" key="2">
    <source>
        <dbReference type="ARBA" id="ARBA00022670"/>
    </source>
</evidence>
<organism evidence="8 9">
    <name type="scientific">Paragonimus heterotremus</name>
    <dbReference type="NCBI Taxonomy" id="100268"/>
    <lineage>
        <taxon>Eukaryota</taxon>
        <taxon>Metazoa</taxon>
        <taxon>Spiralia</taxon>
        <taxon>Lophotrochozoa</taxon>
        <taxon>Platyhelminthes</taxon>
        <taxon>Trematoda</taxon>
        <taxon>Digenea</taxon>
        <taxon>Plagiorchiida</taxon>
        <taxon>Troglotremata</taxon>
        <taxon>Troglotrematidae</taxon>
        <taxon>Paragonimus</taxon>
    </lineage>
</organism>
<dbReference type="Pfam" id="PF01067">
    <property type="entry name" value="Calpain_III"/>
    <property type="match status" value="1"/>
</dbReference>
<protein>
    <recommendedName>
        <fullName evidence="7">Calpain catalytic domain-containing protein</fullName>
    </recommendedName>
</protein>
<dbReference type="PROSITE" id="PS00139">
    <property type="entry name" value="THIOL_PROTEASE_CYS"/>
    <property type="match status" value="1"/>
</dbReference>
<proteinExistence type="inferred from homology"/>
<dbReference type="SMART" id="SM00230">
    <property type="entry name" value="CysPc"/>
    <property type="match status" value="1"/>
</dbReference>
<dbReference type="Proteomes" id="UP000748531">
    <property type="component" value="Unassembled WGS sequence"/>
</dbReference>
<keyword evidence="4 6" id="KW-0788">Thiol protease</keyword>
<evidence type="ECO:0000256" key="5">
    <source>
        <dbReference type="PIRSR" id="PIRSR622684-1"/>
    </source>
</evidence>
<reference evidence="8" key="1">
    <citation type="submission" date="2019-05" db="EMBL/GenBank/DDBJ databases">
        <title>Annotation for the trematode Paragonimus heterotremus.</title>
        <authorList>
            <person name="Choi Y.-J."/>
        </authorList>
    </citation>
    <scope>NUCLEOTIDE SEQUENCE</scope>
    <source>
        <strain evidence="8">LC</strain>
    </source>
</reference>
<sequence>MPVYFKGQVAHYLRHLCQSTGCLFLDLEFPATVSSLTHETKKVADLDITWVRPPELSENPCLFSNSGPETVRQGRLGNCWFVAACACLILHETIFRKIVVIPQFSTWSNYCGLFEFRFWRFGEWIHVVVDDLLPTLNGELLYCHSCNPDEFWCALLEKAYAKLLGSYEALEGGELADALTDFTGGFTECLEVSCFASGSCLVAATLEVPSLISPNNDRYFGKTRSNRVTTPFWKNAVVCDPLYKLLSAHHLQNTLIAAAISTGNACDQEKETALGLVIGHAYAVTRFCAVPIVQSSELTPERRVLLVRLTNPWGHGTWKGSFAVGSQDWNSIDLTFRHLFLEGDELNCGHIWMRFEDFLEQFNYIVVCHTPIGHSQWFLFTPGHLTENCANSQGPVSSTVEYEQPYLPFYRPREFWTTVSFHGIWSLNTSGGCLNCTHTFFNNPQFRFDVPHRSPCQIALYLIQKTVRDPNRSKSTTGLYHIGMSVFRVEANRTSSISSLREHVQLIANSCYRNSRTVWMRLHGLSYGRYVVVPTTFYADCFTEFMLRLVGPPPIIAFPLERTKSCPSNSLFSPRRARSMLSLHKTSHKLKVVGHRLSTWFASANKTQIFDRTVSITPRPFVSGFLLRVTLVQAIVWPPTTAYLALLSGRRTDLAIKNTHNCDLIKPGFYARVTVNAKSHFSGTHRVRTTSDISRGALIRFDESFLFHRQSHAGGEVIVEIQLFVQNPVYDELHSQCSLSFTVTSGSSLIKHIPLFHANSSSSLGAWKRNAIQTTRIRELLSSHKASGDLSKSCDRAVSPHPIRQTPESLHSRSYRSAFCHSERLLAESETDCLERIRVPETNVSYPKGSPSLFGSGDTDSYGTITLLLES</sequence>
<dbReference type="PRINTS" id="PR00704">
    <property type="entry name" value="CALPAIN"/>
</dbReference>
<feature type="domain" description="Calpain catalytic" evidence="7">
    <location>
        <begin position="23"/>
        <end position="371"/>
    </location>
</feature>
<dbReference type="SMART" id="SM00720">
    <property type="entry name" value="calpain_III"/>
    <property type="match status" value="1"/>
</dbReference>
<feature type="active site" evidence="5 6">
    <location>
        <position position="311"/>
    </location>
</feature>
<dbReference type="InterPro" id="IPR022682">
    <property type="entry name" value="Calpain_domain_III"/>
</dbReference>
<dbReference type="GO" id="GO:0005737">
    <property type="term" value="C:cytoplasm"/>
    <property type="evidence" value="ECO:0007669"/>
    <property type="project" value="TreeGrafter"/>
</dbReference>
<dbReference type="AlphaFoldDB" id="A0A8J4SMW0"/>
<evidence type="ECO:0000256" key="1">
    <source>
        <dbReference type="ARBA" id="ARBA00007623"/>
    </source>
</evidence>
<evidence type="ECO:0000256" key="4">
    <source>
        <dbReference type="ARBA" id="ARBA00022807"/>
    </source>
</evidence>
<dbReference type="InterPro" id="IPR001300">
    <property type="entry name" value="Peptidase_C2_calpain_cat"/>
</dbReference>
<comment type="caution">
    <text evidence="8">The sequence shown here is derived from an EMBL/GenBank/DDBJ whole genome shotgun (WGS) entry which is preliminary data.</text>
</comment>
<dbReference type="InterPro" id="IPR000169">
    <property type="entry name" value="Pept_cys_AS"/>
</dbReference>
<evidence type="ECO:0000256" key="3">
    <source>
        <dbReference type="ARBA" id="ARBA00022801"/>
    </source>
</evidence>
<comment type="similarity">
    <text evidence="1">Belongs to the peptidase C2 family.</text>
</comment>
<dbReference type="Gene3D" id="3.90.70.10">
    <property type="entry name" value="Cysteine proteinases"/>
    <property type="match status" value="1"/>
</dbReference>
<evidence type="ECO:0000313" key="8">
    <source>
        <dbReference type="EMBL" id="KAF5399122.1"/>
    </source>
</evidence>
<dbReference type="GO" id="GO:0006508">
    <property type="term" value="P:proteolysis"/>
    <property type="evidence" value="ECO:0007669"/>
    <property type="project" value="UniProtKB-KW"/>
</dbReference>
<evidence type="ECO:0000256" key="6">
    <source>
        <dbReference type="PROSITE-ProRule" id="PRU00239"/>
    </source>
</evidence>
<feature type="active site" evidence="5 6">
    <location>
        <position position="280"/>
    </location>
</feature>
<keyword evidence="2 6" id="KW-0645">Protease</keyword>
<dbReference type="CDD" id="cd00044">
    <property type="entry name" value="CysPc"/>
    <property type="match status" value="1"/>
</dbReference>
<dbReference type="PROSITE" id="PS50203">
    <property type="entry name" value="CALPAIN_CAT"/>
    <property type="match status" value="1"/>
</dbReference>
<evidence type="ECO:0000313" key="9">
    <source>
        <dbReference type="Proteomes" id="UP000748531"/>
    </source>
</evidence>
<dbReference type="OrthoDB" id="424753at2759"/>
<dbReference type="EMBL" id="LUCH01004330">
    <property type="protein sequence ID" value="KAF5399122.1"/>
    <property type="molecule type" value="Genomic_DNA"/>
</dbReference>
<dbReference type="InterPro" id="IPR038765">
    <property type="entry name" value="Papain-like_cys_pep_sf"/>
</dbReference>
<dbReference type="InterPro" id="IPR022683">
    <property type="entry name" value="Calpain_III"/>
</dbReference>
<accession>A0A8J4SMW0</accession>
<keyword evidence="3 6" id="KW-0378">Hydrolase</keyword>
<dbReference type="GO" id="GO:0004198">
    <property type="term" value="F:calcium-dependent cysteine-type endopeptidase activity"/>
    <property type="evidence" value="ECO:0007669"/>
    <property type="project" value="InterPro"/>
</dbReference>
<dbReference type="SUPFAM" id="SSF54001">
    <property type="entry name" value="Cysteine proteinases"/>
    <property type="match status" value="1"/>
</dbReference>